<dbReference type="PANTHER" id="PTHR43155:SF2">
    <property type="entry name" value="CYCLIC DI-GMP PHOSPHODIESTERASE PA4108"/>
    <property type="match status" value="1"/>
</dbReference>
<feature type="domain" description="HD-GYP" evidence="1">
    <location>
        <begin position="237"/>
        <end position="434"/>
    </location>
</feature>
<comment type="caution">
    <text evidence="2">The sequence shown here is derived from an EMBL/GenBank/DDBJ whole genome shotgun (WGS) entry which is preliminary data.</text>
</comment>
<evidence type="ECO:0000259" key="1">
    <source>
        <dbReference type="PROSITE" id="PS51832"/>
    </source>
</evidence>
<dbReference type="SUPFAM" id="SSF48452">
    <property type="entry name" value="TPR-like"/>
    <property type="match status" value="1"/>
</dbReference>
<dbReference type="SUPFAM" id="SSF109604">
    <property type="entry name" value="HD-domain/PDEase-like"/>
    <property type="match status" value="1"/>
</dbReference>
<dbReference type="SMART" id="SM00471">
    <property type="entry name" value="HDc"/>
    <property type="match status" value="1"/>
</dbReference>
<organism evidence="2 3">
    <name type="scientific">candidate division CSSED10-310 bacterium</name>
    <dbReference type="NCBI Taxonomy" id="2855610"/>
    <lineage>
        <taxon>Bacteria</taxon>
        <taxon>Bacteria division CSSED10-310</taxon>
    </lineage>
</organism>
<sequence>DEQGSPFGWALRIYEKQLRNDLGTTVTLNNYAVSLIRINRWTEAEKKFKDVLQRIKKFPDNEVRELMHTSKMDFIASIYYNLGKLYLHMSSEASEKKLPFKHFAEKSCSSFNEAIQHHQDIAKRIEAESSFAEALYFLGKTTEADRLLKHLEHKCFGKVGFKKLLTNIYRRQAMIRLFQNEVDDAMALCYRALETSLLFAHPAEEMEVIDTFMDLLRISSKILFEHISDLVERVRIANSQGHKLIDNLVEFLEKKDLYTGLHHSFNVCQLSVRMGEVIADNTSIFGDCNNGDPENLIQLDILGVAGMLHDIGKLQVPWAVINKILPLREEEWQLIKEHPVNGYRILDSFYLSEVGKIVIEHHEKIDGSGYPWGRKKLSMMGAIVALADVYEAMTTINRLYRQAKPKDVALAELKSLSGIHYDPRAVKALTMAMG</sequence>
<accession>A0ABV6YZV8</accession>
<dbReference type="EMBL" id="JBHPBY010000207">
    <property type="protein sequence ID" value="MFC1851608.1"/>
    <property type="molecule type" value="Genomic_DNA"/>
</dbReference>
<dbReference type="PROSITE" id="PS51832">
    <property type="entry name" value="HD_GYP"/>
    <property type="match status" value="1"/>
</dbReference>
<dbReference type="Gene3D" id="1.25.40.10">
    <property type="entry name" value="Tetratricopeptide repeat domain"/>
    <property type="match status" value="1"/>
</dbReference>
<keyword evidence="3" id="KW-1185">Reference proteome</keyword>
<evidence type="ECO:0000313" key="3">
    <source>
        <dbReference type="Proteomes" id="UP001594351"/>
    </source>
</evidence>
<protein>
    <submittedName>
        <fullName evidence="2">HD domain-containing phosphohydrolase</fullName>
    </submittedName>
</protein>
<dbReference type="Gene3D" id="1.10.3210.10">
    <property type="entry name" value="Hypothetical protein af1432"/>
    <property type="match status" value="1"/>
</dbReference>
<dbReference type="InterPro" id="IPR003607">
    <property type="entry name" value="HD/PDEase_dom"/>
</dbReference>
<dbReference type="InterPro" id="IPR011990">
    <property type="entry name" value="TPR-like_helical_dom_sf"/>
</dbReference>
<gene>
    <name evidence="2" type="ORF">ACFL27_15565</name>
</gene>
<name>A0ABV6YZV8_UNCC1</name>
<evidence type="ECO:0000313" key="2">
    <source>
        <dbReference type="EMBL" id="MFC1851608.1"/>
    </source>
</evidence>
<dbReference type="CDD" id="cd00077">
    <property type="entry name" value="HDc"/>
    <property type="match status" value="1"/>
</dbReference>
<proteinExistence type="predicted"/>
<dbReference type="Pfam" id="PF13487">
    <property type="entry name" value="HD_5"/>
    <property type="match status" value="1"/>
</dbReference>
<reference evidence="2 3" key="1">
    <citation type="submission" date="2024-09" db="EMBL/GenBank/DDBJ databases">
        <title>Laminarin stimulates single cell rates of sulfate reduction while oxygen inhibits transcriptomic activity in coastal marine sediment.</title>
        <authorList>
            <person name="Lindsay M."/>
            <person name="Orcutt B."/>
            <person name="Emerson D."/>
            <person name="Stepanauskas R."/>
            <person name="D'Angelo T."/>
        </authorList>
    </citation>
    <scope>NUCLEOTIDE SEQUENCE [LARGE SCALE GENOMIC DNA]</scope>
    <source>
        <strain evidence="2">SAG AM-311-K15</strain>
    </source>
</reference>
<dbReference type="Proteomes" id="UP001594351">
    <property type="component" value="Unassembled WGS sequence"/>
</dbReference>
<dbReference type="InterPro" id="IPR037522">
    <property type="entry name" value="HD_GYP_dom"/>
</dbReference>
<dbReference type="PANTHER" id="PTHR43155">
    <property type="entry name" value="CYCLIC DI-GMP PHOSPHODIESTERASE PA4108-RELATED"/>
    <property type="match status" value="1"/>
</dbReference>
<feature type="non-terminal residue" evidence="2">
    <location>
        <position position="1"/>
    </location>
</feature>